<dbReference type="OrthoDB" id="436496at2759"/>
<feature type="domain" description="Globin" evidence="1">
    <location>
        <begin position="91"/>
        <end position="261"/>
    </location>
</feature>
<evidence type="ECO:0000313" key="3">
    <source>
        <dbReference type="Proteomes" id="UP000182334"/>
    </source>
</evidence>
<dbReference type="InterPro" id="IPR009050">
    <property type="entry name" value="Globin-like_sf"/>
</dbReference>
<protein>
    <submittedName>
        <fullName evidence="2">CIC11C00000000636</fullName>
    </submittedName>
</protein>
<dbReference type="CDD" id="cd01040">
    <property type="entry name" value="Mb-like"/>
    <property type="match status" value="1"/>
</dbReference>
<dbReference type="GO" id="GO:0046210">
    <property type="term" value="P:nitric oxide catabolic process"/>
    <property type="evidence" value="ECO:0007669"/>
    <property type="project" value="TreeGrafter"/>
</dbReference>
<dbReference type="InterPro" id="IPR012292">
    <property type="entry name" value="Globin/Proto"/>
</dbReference>
<dbReference type="STRING" id="45354.A0A1L0DNC2"/>
<reference evidence="2 3" key="1">
    <citation type="submission" date="2016-10" db="EMBL/GenBank/DDBJ databases">
        <authorList>
            <person name="de Groot N.N."/>
        </authorList>
    </citation>
    <scope>NUCLEOTIDE SEQUENCE [LARGE SCALE GENOMIC DNA]</scope>
    <source>
        <strain evidence="2 3">CBS 141442</strain>
    </source>
</reference>
<dbReference type="GO" id="GO:0008941">
    <property type="term" value="F:nitric oxide dioxygenase NAD(P)H activity"/>
    <property type="evidence" value="ECO:0007669"/>
    <property type="project" value="TreeGrafter"/>
</dbReference>
<dbReference type="AlphaFoldDB" id="A0A1L0DNC2"/>
<evidence type="ECO:0000259" key="1">
    <source>
        <dbReference type="PROSITE" id="PS01033"/>
    </source>
</evidence>
<dbReference type="PROSITE" id="PS01033">
    <property type="entry name" value="GLOBIN"/>
    <property type="match status" value="1"/>
</dbReference>
<dbReference type="SUPFAM" id="SSF46458">
    <property type="entry name" value="Globin-like"/>
    <property type="match status" value="1"/>
</dbReference>
<evidence type="ECO:0000313" key="2">
    <source>
        <dbReference type="EMBL" id="SGZ58068.1"/>
    </source>
</evidence>
<dbReference type="Proteomes" id="UP000182334">
    <property type="component" value="Chromosome VII"/>
</dbReference>
<dbReference type="GO" id="GO:0071500">
    <property type="term" value="P:cellular response to nitrosative stress"/>
    <property type="evidence" value="ECO:0007669"/>
    <property type="project" value="TreeGrafter"/>
</dbReference>
<dbReference type="EMBL" id="LT635762">
    <property type="protein sequence ID" value="SGZ58068.1"/>
    <property type="molecule type" value="Genomic_DNA"/>
</dbReference>
<gene>
    <name evidence="2" type="ORF">SAMEA4029010_CIC11G00000000636</name>
</gene>
<name>A0A1L0DNC2_9ASCO</name>
<dbReference type="Gene3D" id="1.10.490.10">
    <property type="entry name" value="Globins"/>
    <property type="match status" value="1"/>
</dbReference>
<accession>A0A1L0DNC2</accession>
<dbReference type="PANTHER" id="PTHR43396">
    <property type="entry name" value="FLAVOHEMOPROTEIN"/>
    <property type="match status" value="1"/>
</dbReference>
<dbReference type="InterPro" id="IPR044399">
    <property type="entry name" value="Mb-like_M"/>
</dbReference>
<proteinExistence type="predicted"/>
<dbReference type="GO" id="GO:0071949">
    <property type="term" value="F:FAD binding"/>
    <property type="evidence" value="ECO:0007669"/>
    <property type="project" value="TreeGrafter"/>
</dbReference>
<dbReference type="GO" id="GO:0019825">
    <property type="term" value="F:oxygen binding"/>
    <property type="evidence" value="ECO:0007669"/>
    <property type="project" value="InterPro"/>
</dbReference>
<sequence>MLAPSLPTVRKSSRLSHISSFRLHLLRPEVPTTFNNDVHSVSSVPSHALDNSDVTSHATIRDENYRLTKLNSQTSLGSDFSTQTQYRVQLELTAKEISLLRYTWNRMLAEETTYDQKPAYPMPGSMWSSSKDKPLPTLSSRQSLGALSTFCTQLYLNLLSMDPDLEKAFPSLKHQATSMAGVMLLAINSLDNLASLDDYLMELGKRHSRILGIEPAQFEMMGEALIQTFTQRFGTRFNNELEILWIKFYLYLANSIIQFGLDPVLRMDAEVYGRNTLYTESVFSTSTDTTSLMDASRRRSTSTAMTSVASVKPTLDAPKQASGRKKKRFGKKGDCVIV</sequence>
<dbReference type="InterPro" id="IPR000971">
    <property type="entry name" value="Globin"/>
</dbReference>
<keyword evidence="3" id="KW-1185">Reference proteome</keyword>
<dbReference type="PANTHER" id="PTHR43396:SF6">
    <property type="entry name" value="ABL201WP"/>
    <property type="match status" value="1"/>
</dbReference>
<organism evidence="2 3">
    <name type="scientific">Sungouiella intermedia</name>
    <dbReference type="NCBI Taxonomy" id="45354"/>
    <lineage>
        <taxon>Eukaryota</taxon>
        <taxon>Fungi</taxon>
        <taxon>Dikarya</taxon>
        <taxon>Ascomycota</taxon>
        <taxon>Saccharomycotina</taxon>
        <taxon>Pichiomycetes</taxon>
        <taxon>Metschnikowiaceae</taxon>
        <taxon>Sungouiella</taxon>
    </lineage>
</organism>
<dbReference type="GO" id="GO:0020037">
    <property type="term" value="F:heme binding"/>
    <property type="evidence" value="ECO:0007669"/>
    <property type="project" value="InterPro"/>
</dbReference>
<dbReference type="Pfam" id="PF00042">
    <property type="entry name" value="Globin"/>
    <property type="match status" value="1"/>
</dbReference>